<organism evidence="1 2">
    <name type="scientific">Limosilactobacillus ingluviei DSM 15946</name>
    <dbReference type="NCBI Taxonomy" id="1423760"/>
    <lineage>
        <taxon>Bacteria</taxon>
        <taxon>Bacillati</taxon>
        <taxon>Bacillota</taxon>
        <taxon>Bacilli</taxon>
        <taxon>Lactobacillales</taxon>
        <taxon>Lactobacillaceae</taxon>
        <taxon>Limosilactobacillus</taxon>
    </lineage>
</organism>
<dbReference type="InterPro" id="IPR029058">
    <property type="entry name" value="AB_hydrolase_fold"/>
</dbReference>
<dbReference type="PATRIC" id="fig|1423760.3.peg.1049"/>
<accession>A0A0R1U4L9</accession>
<evidence type="ECO:0000313" key="2">
    <source>
        <dbReference type="Proteomes" id="UP000050816"/>
    </source>
</evidence>
<dbReference type="GO" id="GO:0016787">
    <property type="term" value="F:hydrolase activity"/>
    <property type="evidence" value="ECO:0007669"/>
    <property type="project" value="InterPro"/>
</dbReference>
<gene>
    <name evidence="1" type="ORF">FC43_GL001016</name>
</gene>
<dbReference type="InterPro" id="IPR010662">
    <property type="entry name" value="RBBP9/YdeN"/>
</dbReference>
<dbReference type="Proteomes" id="UP000050816">
    <property type="component" value="Unassembled WGS sequence"/>
</dbReference>
<sequence>MGKITKISACLPREGGLPLKKSPKGMIDMTNAYLIHGTSTRDDDWFPWLETAAAPQIQLNRLWLPEPFNPERQAWDQAVDDQIPVQDGLTLVAHSLGCLTAVRFVARHDLHDVRLLLVGAFDRSLPQYPTLTDFILPRPDYTQVRPKLSRATVIVAKDDPIAPYRQGIAMASDLEAKLIVQETGGHFLTNDGFRKFPLALTELDRLSK</sequence>
<name>A0A0R1U4L9_9LACO</name>
<protein>
    <recommendedName>
        <fullName evidence="3">Esterase</fullName>
    </recommendedName>
</protein>
<dbReference type="PANTHER" id="PTHR15394">
    <property type="entry name" value="SERINE HYDROLASE RBBP9"/>
    <property type="match status" value="1"/>
</dbReference>
<dbReference type="Pfam" id="PF06821">
    <property type="entry name" value="Ser_hydrolase"/>
    <property type="match status" value="1"/>
</dbReference>
<dbReference type="SUPFAM" id="SSF53474">
    <property type="entry name" value="alpha/beta-Hydrolases"/>
    <property type="match status" value="1"/>
</dbReference>
<proteinExistence type="predicted"/>
<dbReference type="EMBL" id="AZFK01000088">
    <property type="protein sequence ID" value="KRL87700.1"/>
    <property type="molecule type" value="Genomic_DNA"/>
</dbReference>
<dbReference type="AlphaFoldDB" id="A0A0R1U4L9"/>
<dbReference type="PANTHER" id="PTHR15394:SF3">
    <property type="entry name" value="SERINE HYDROLASE RBBP9"/>
    <property type="match status" value="1"/>
</dbReference>
<dbReference type="Gene3D" id="3.40.50.1820">
    <property type="entry name" value="alpha/beta hydrolase"/>
    <property type="match status" value="1"/>
</dbReference>
<reference evidence="1 2" key="1">
    <citation type="journal article" date="2015" name="Genome Announc.">
        <title>Expanding the biotechnology potential of lactobacilli through comparative genomics of 213 strains and associated genera.</title>
        <authorList>
            <person name="Sun Z."/>
            <person name="Harris H.M."/>
            <person name="McCann A."/>
            <person name="Guo C."/>
            <person name="Argimon S."/>
            <person name="Zhang W."/>
            <person name="Yang X."/>
            <person name="Jeffery I.B."/>
            <person name="Cooney J.C."/>
            <person name="Kagawa T.F."/>
            <person name="Liu W."/>
            <person name="Song Y."/>
            <person name="Salvetti E."/>
            <person name="Wrobel A."/>
            <person name="Rasinkangas P."/>
            <person name="Parkhill J."/>
            <person name="Rea M.C."/>
            <person name="O'Sullivan O."/>
            <person name="Ritari J."/>
            <person name="Douillard F.P."/>
            <person name="Paul Ross R."/>
            <person name="Yang R."/>
            <person name="Briner A.E."/>
            <person name="Felis G.E."/>
            <person name="de Vos W.M."/>
            <person name="Barrangou R."/>
            <person name="Klaenhammer T.R."/>
            <person name="Caufield P.W."/>
            <person name="Cui Y."/>
            <person name="Zhang H."/>
            <person name="O'Toole P.W."/>
        </authorList>
    </citation>
    <scope>NUCLEOTIDE SEQUENCE [LARGE SCALE GENOMIC DNA]</scope>
    <source>
        <strain evidence="1 2">DSM 15946</strain>
    </source>
</reference>
<evidence type="ECO:0000313" key="1">
    <source>
        <dbReference type="EMBL" id="KRL87700.1"/>
    </source>
</evidence>
<evidence type="ECO:0008006" key="3">
    <source>
        <dbReference type="Google" id="ProtNLM"/>
    </source>
</evidence>
<comment type="caution">
    <text evidence="1">The sequence shown here is derived from an EMBL/GenBank/DDBJ whole genome shotgun (WGS) entry which is preliminary data.</text>
</comment>